<evidence type="ECO:0000313" key="3">
    <source>
        <dbReference type="EMBL" id="GBG68573.1"/>
    </source>
</evidence>
<dbReference type="Gramene" id="GBG68573">
    <property type="protein sequence ID" value="GBG68573"/>
    <property type="gene ID" value="CBR_g3118"/>
</dbReference>
<proteinExistence type="predicted"/>
<organism evidence="3 4">
    <name type="scientific">Chara braunii</name>
    <name type="common">Braun's stonewort</name>
    <dbReference type="NCBI Taxonomy" id="69332"/>
    <lineage>
        <taxon>Eukaryota</taxon>
        <taxon>Viridiplantae</taxon>
        <taxon>Streptophyta</taxon>
        <taxon>Charophyceae</taxon>
        <taxon>Charales</taxon>
        <taxon>Characeae</taxon>
        <taxon>Chara</taxon>
    </lineage>
</organism>
<comment type="caution">
    <text evidence="3">The sequence shown here is derived from an EMBL/GenBank/DDBJ whole genome shotgun (WGS) entry which is preliminary data.</text>
</comment>
<sequence>MATHLMATSMPSVAGCIATASSQDFELHHVTMGGCGCCASSKAMAIRDGGRLPWWRQQHGQPGYRSADLVSWLAPAFPIAFRLCQSQPATRQQCLESPARTIRPWRGRVGIQRVQRKNVLVAMQQQCPGSMEGQHHQWLGPGSLAPATLRRVGLFSGEKGGMVFSRPNAHLRRFGSCAARQASLIQGGKHWMPYAFSCAYRKRNSSCNPGEGVVIAFSYRIPRSMPKHGDEVSRWPVGGCRGRAARSASPGCTHVGKALRTAARRSLRRPRGRGGVCHAFQGPGGGRWPFRQWQGLAARSACPGCARIGTALQTASRRSLCRPRGRGGVCHAFQWPGGGGGGGDDDGKLMRQVVNITIAGGLTYLLFTGRLGWVFDTILYLWLFAALIPFVGFFAFNWWLERNLVQGPCPTCGFDCQVIKGFLGEGDTSICPNCGQLFRVEGKSFVRDTPRWSDEDAFGQQGFSPFSSSSRRDDDGPGGGPGVIVDVEAEVLDDD</sequence>
<protein>
    <submittedName>
        <fullName evidence="3">Uncharacterized protein</fullName>
    </submittedName>
</protein>
<evidence type="ECO:0000256" key="2">
    <source>
        <dbReference type="SAM" id="Phobius"/>
    </source>
</evidence>
<accession>A0A388KF48</accession>
<keyword evidence="2" id="KW-0472">Membrane</keyword>
<keyword evidence="2" id="KW-0812">Transmembrane</keyword>
<gene>
    <name evidence="3" type="ORF">CBR_g3118</name>
</gene>
<evidence type="ECO:0000313" key="4">
    <source>
        <dbReference type="Proteomes" id="UP000265515"/>
    </source>
</evidence>
<name>A0A388KF48_CHABU</name>
<keyword evidence="4" id="KW-1185">Reference proteome</keyword>
<dbReference type="PANTHER" id="PTHR36785">
    <property type="entry name" value="OS05G0502500 PROTEIN"/>
    <property type="match status" value="1"/>
</dbReference>
<dbReference type="OrthoDB" id="1935723at2759"/>
<keyword evidence="2" id="KW-1133">Transmembrane helix</keyword>
<dbReference type="AlphaFoldDB" id="A0A388KF48"/>
<dbReference type="PANTHER" id="PTHR36785:SF1">
    <property type="entry name" value="OS05G0502500 PROTEIN"/>
    <property type="match status" value="1"/>
</dbReference>
<feature type="region of interest" description="Disordered" evidence="1">
    <location>
        <begin position="451"/>
        <end position="486"/>
    </location>
</feature>
<feature type="compositionally biased region" description="Low complexity" evidence="1">
    <location>
        <begin position="458"/>
        <end position="469"/>
    </location>
</feature>
<dbReference type="STRING" id="69332.A0A388KF48"/>
<feature type="transmembrane region" description="Helical" evidence="2">
    <location>
        <begin position="379"/>
        <end position="400"/>
    </location>
</feature>
<reference evidence="3 4" key="1">
    <citation type="journal article" date="2018" name="Cell">
        <title>The Chara Genome: Secondary Complexity and Implications for Plant Terrestrialization.</title>
        <authorList>
            <person name="Nishiyama T."/>
            <person name="Sakayama H."/>
            <person name="Vries J.D."/>
            <person name="Buschmann H."/>
            <person name="Saint-Marcoux D."/>
            <person name="Ullrich K.K."/>
            <person name="Haas F.B."/>
            <person name="Vanderstraeten L."/>
            <person name="Becker D."/>
            <person name="Lang D."/>
            <person name="Vosolsobe S."/>
            <person name="Rombauts S."/>
            <person name="Wilhelmsson P.K.I."/>
            <person name="Janitza P."/>
            <person name="Kern R."/>
            <person name="Heyl A."/>
            <person name="Rumpler F."/>
            <person name="Villalobos L.I.A.C."/>
            <person name="Clay J.M."/>
            <person name="Skokan R."/>
            <person name="Toyoda A."/>
            <person name="Suzuki Y."/>
            <person name="Kagoshima H."/>
            <person name="Schijlen E."/>
            <person name="Tajeshwar N."/>
            <person name="Catarino B."/>
            <person name="Hetherington A.J."/>
            <person name="Saltykova A."/>
            <person name="Bonnot C."/>
            <person name="Breuninger H."/>
            <person name="Symeonidi A."/>
            <person name="Radhakrishnan G.V."/>
            <person name="Van Nieuwerburgh F."/>
            <person name="Deforce D."/>
            <person name="Chang C."/>
            <person name="Karol K.G."/>
            <person name="Hedrich R."/>
            <person name="Ulvskov P."/>
            <person name="Glockner G."/>
            <person name="Delwiche C.F."/>
            <person name="Petrasek J."/>
            <person name="Van de Peer Y."/>
            <person name="Friml J."/>
            <person name="Beilby M."/>
            <person name="Dolan L."/>
            <person name="Kohara Y."/>
            <person name="Sugano S."/>
            <person name="Fujiyama A."/>
            <person name="Delaux P.-M."/>
            <person name="Quint M."/>
            <person name="TheiBen G."/>
            <person name="Hagemann M."/>
            <person name="Harholt J."/>
            <person name="Dunand C."/>
            <person name="Zachgo S."/>
            <person name="Langdale J."/>
            <person name="Maumus F."/>
            <person name="Straeten D.V.D."/>
            <person name="Gould S.B."/>
            <person name="Rensing S.A."/>
        </authorList>
    </citation>
    <scope>NUCLEOTIDE SEQUENCE [LARGE SCALE GENOMIC DNA]</scope>
    <source>
        <strain evidence="3 4">S276</strain>
    </source>
</reference>
<dbReference type="EMBL" id="BFEA01000102">
    <property type="protein sequence ID" value="GBG68573.1"/>
    <property type="molecule type" value="Genomic_DNA"/>
</dbReference>
<feature type="transmembrane region" description="Helical" evidence="2">
    <location>
        <begin position="353"/>
        <end position="373"/>
    </location>
</feature>
<dbReference type="Proteomes" id="UP000265515">
    <property type="component" value="Unassembled WGS sequence"/>
</dbReference>
<evidence type="ECO:0000256" key="1">
    <source>
        <dbReference type="SAM" id="MobiDB-lite"/>
    </source>
</evidence>